<gene>
    <name evidence="1" type="ORF">FFV09_08780</name>
</gene>
<dbReference type="KEGG" id="saca:FFV09_08780"/>
<accession>A0A4Y6UWY3</accession>
<name>A0A4Y6UWY3_SACBS</name>
<reference evidence="1 2" key="1">
    <citation type="submission" date="2019-06" db="EMBL/GenBank/DDBJ databases">
        <title>Saccharibacillus brassicae sp. nov., an endophytic bacterium isolated from Chinese cabbage seeds (Brassica pekinensis).</title>
        <authorList>
            <person name="Jiang L."/>
            <person name="Lee J."/>
            <person name="Kim S.W."/>
        </authorList>
    </citation>
    <scope>NUCLEOTIDE SEQUENCE [LARGE SCALE GENOMIC DNA]</scope>
    <source>
        <strain evidence="2">KCTC 43072 / ATSA2</strain>
    </source>
</reference>
<evidence type="ECO:0000313" key="1">
    <source>
        <dbReference type="EMBL" id="QDH20936.1"/>
    </source>
</evidence>
<organism evidence="1 2">
    <name type="scientific">Saccharibacillus brassicae</name>
    <dbReference type="NCBI Taxonomy" id="2583377"/>
    <lineage>
        <taxon>Bacteria</taxon>
        <taxon>Bacillati</taxon>
        <taxon>Bacillota</taxon>
        <taxon>Bacilli</taxon>
        <taxon>Bacillales</taxon>
        <taxon>Paenibacillaceae</taxon>
        <taxon>Saccharibacillus</taxon>
    </lineage>
</organism>
<dbReference type="OrthoDB" id="2675989at2"/>
<dbReference type="Proteomes" id="UP000316968">
    <property type="component" value="Chromosome"/>
</dbReference>
<keyword evidence="2" id="KW-1185">Reference proteome</keyword>
<dbReference type="AlphaFoldDB" id="A0A4Y6UWY3"/>
<evidence type="ECO:0008006" key="3">
    <source>
        <dbReference type="Google" id="ProtNLM"/>
    </source>
</evidence>
<dbReference type="RefSeq" id="WP_141447484.1">
    <property type="nucleotide sequence ID" value="NZ_CP041217.1"/>
</dbReference>
<sequence>MQTSNQLRSAIKQDMRELGYNFSVLSEKSGISRGSLSLILVGGASRRSPMAFHHLNQITSALGLKEEAYFDLYVDECFFDGRPSRSRIKPFLTRCIELGQAACVERILARLEGDSRYLPLLFEIAEHGFKKEGTKTLVERLFEYMLLHQDDRHSVEKAVCHYRLFMLRLNQDEENNSRQLNAFSPYRDNLPDELKMESLLIMAYLCYNRMDAEELEKLGDELISLCLRLFGTKEKPGRPFRPDSPLGRTFVFYYGQGYVVKQIALCEKGEFEAAQSYSRFYEDLSWLAGSDAEAQQAARGMTLFAHANQLGCRLLGGELEVLPDYIDMLELHPKETVSGLIVLLKTANRFGISVDEWLPRFPLDLEQMLAMQDNAYYRQVCRNRFARLLYQLSIYHFGRGRFEESLQAALQSWELSSRLNNHRMFRLLASLTLMYSGQSEPEDL</sequence>
<evidence type="ECO:0000313" key="2">
    <source>
        <dbReference type="Proteomes" id="UP000316968"/>
    </source>
</evidence>
<dbReference type="EMBL" id="CP041217">
    <property type="protein sequence ID" value="QDH20936.1"/>
    <property type="molecule type" value="Genomic_DNA"/>
</dbReference>
<protein>
    <recommendedName>
        <fullName evidence="3">Helix-turn-helix transcriptional regulator</fullName>
    </recommendedName>
</protein>
<proteinExistence type="predicted"/>